<organism evidence="1">
    <name type="scientific">termite gut metagenome</name>
    <dbReference type="NCBI Taxonomy" id="433724"/>
    <lineage>
        <taxon>unclassified sequences</taxon>
        <taxon>metagenomes</taxon>
        <taxon>organismal metagenomes</taxon>
    </lineage>
</organism>
<name>A0A5J4QJV4_9ZZZZ</name>
<dbReference type="EMBL" id="SNRY01003117">
    <property type="protein sequence ID" value="KAA6322147.1"/>
    <property type="molecule type" value="Genomic_DNA"/>
</dbReference>
<protein>
    <submittedName>
        <fullName evidence="1">Uncharacterized protein</fullName>
    </submittedName>
</protein>
<dbReference type="AlphaFoldDB" id="A0A5J4QJV4"/>
<evidence type="ECO:0000313" key="1">
    <source>
        <dbReference type="EMBL" id="KAA6322147.1"/>
    </source>
</evidence>
<accession>A0A5J4QJV4</accession>
<comment type="caution">
    <text evidence="1">The sequence shown here is derived from an EMBL/GenBank/DDBJ whole genome shotgun (WGS) entry which is preliminary data.</text>
</comment>
<sequence>MLLTATQEDKSLQHSVNLLKQFHEEQGIRFQQKESKQFEEEKATDAQIFQVVGRSKIYKSKLPKIRRRNYPEVQ</sequence>
<reference evidence="1" key="1">
    <citation type="submission" date="2019-03" db="EMBL/GenBank/DDBJ databases">
        <title>Single cell metagenomics reveals metabolic interactions within the superorganism composed of flagellate Streblomastix strix and complex community of Bacteroidetes bacteria on its surface.</title>
        <authorList>
            <person name="Treitli S.C."/>
            <person name="Kolisko M."/>
            <person name="Husnik F."/>
            <person name="Keeling P."/>
            <person name="Hampl V."/>
        </authorList>
    </citation>
    <scope>NUCLEOTIDE SEQUENCE</scope>
    <source>
        <strain evidence="1">STM</strain>
    </source>
</reference>
<gene>
    <name evidence="1" type="ORF">EZS27_028278</name>
</gene>
<proteinExistence type="predicted"/>